<evidence type="ECO:0008006" key="5">
    <source>
        <dbReference type="Google" id="ProtNLM"/>
    </source>
</evidence>
<reference evidence="3" key="1">
    <citation type="submission" date="2025-08" db="UniProtKB">
        <authorList>
            <consortium name="Ensembl"/>
        </authorList>
    </citation>
    <scope>IDENTIFICATION</scope>
</reference>
<dbReference type="SMART" id="SM00365">
    <property type="entry name" value="LRR_SD22"/>
    <property type="match status" value="4"/>
</dbReference>
<accession>A0A3Q2T4H0</accession>
<organism evidence="3 4">
    <name type="scientific">Fundulus heteroclitus</name>
    <name type="common">Killifish</name>
    <name type="synonym">Mummichog</name>
    <dbReference type="NCBI Taxonomy" id="8078"/>
    <lineage>
        <taxon>Eukaryota</taxon>
        <taxon>Metazoa</taxon>
        <taxon>Chordata</taxon>
        <taxon>Craniata</taxon>
        <taxon>Vertebrata</taxon>
        <taxon>Euteleostomi</taxon>
        <taxon>Actinopterygii</taxon>
        <taxon>Neopterygii</taxon>
        <taxon>Teleostei</taxon>
        <taxon>Neoteleostei</taxon>
        <taxon>Acanthomorphata</taxon>
        <taxon>Ovalentaria</taxon>
        <taxon>Atherinomorphae</taxon>
        <taxon>Cyprinodontiformes</taxon>
        <taxon>Fundulidae</taxon>
        <taxon>Fundulus</taxon>
    </lineage>
</organism>
<dbReference type="Ensembl" id="ENSFHET00000001152.1">
    <property type="protein sequence ID" value="ENSFHEP00000009048.1"/>
    <property type="gene ID" value="ENSFHEG00000010288.1"/>
</dbReference>
<dbReference type="PANTHER" id="PTHR45973:SF8">
    <property type="entry name" value="LEUCINE-RICH REPEAT-CONTAINING PROTEIN 49"/>
    <property type="match status" value="1"/>
</dbReference>
<proteinExistence type="predicted"/>
<keyword evidence="2" id="KW-0677">Repeat</keyword>
<evidence type="ECO:0000313" key="4">
    <source>
        <dbReference type="Proteomes" id="UP000265000"/>
    </source>
</evidence>
<dbReference type="GeneTree" id="ENSGT00940000157011"/>
<dbReference type="InterPro" id="IPR003591">
    <property type="entry name" value="Leu-rich_rpt_typical-subtyp"/>
</dbReference>
<dbReference type="Pfam" id="PF14580">
    <property type="entry name" value="LRR_9"/>
    <property type="match status" value="1"/>
</dbReference>
<dbReference type="InterPro" id="IPR032675">
    <property type="entry name" value="LRR_dom_sf"/>
</dbReference>
<dbReference type="Proteomes" id="UP000265000">
    <property type="component" value="Unplaced"/>
</dbReference>
<evidence type="ECO:0000313" key="3">
    <source>
        <dbReference type="Ensembl" id="ENSFHEP00000009048.1"/>
    </source>
</evidence>
<protein>
    <recommendedName>
        <fullName evidence="5">Leucine rich repeat containing 49</fullName>
    </recommendedName>
</protein>
<dbReference type="SMART" id="SM00369">
    <property type="entry name" value="LRR_TYP"/>
    <property type="match status" value="4"/>
</dbReference>
<dbReference type="SUPFAM" id="SSF52075">
    <property type="entry name" value="Outer arm dynein light chain 1"/>
    <property type="match status" value="1"/>
</dbReference>
<dbReference type="SUPFAM" id="SSF52058">
    <property type="entry name" value="L domain-like"/>
    <property type="match status" value="1"/>
</dbReference>
<evidence type="ECO:0000256" key="2">
    <source>
        <dbReference type="ARBA" id="ARBA00022737"/>
    </source>
</evidence>
<dbReference type="PROSITE" id="PS51450">
    <property type="entry name" value="LRR"/>
    <property type="match status" value="4"/>
</dbReference>
<dbReference type="PANTHER" id="PTHR45973">
    <property type="entry name" value="PROTEIN PHOSPHATASE 1 REGULATORY SUBUNIT SDS22-RELATED"/>
    <property type="match status" value="1"/>
</dbReference>
<keyword evidence="4" id="KW-1185">Reference proteome</keyword>
<evidence type="ECO:0000256" key="1">
    <source>
        <dbReference type="ARBA" id="ARBA00022614"/>
    </source>
</evidence>
<dbReference type="STRING" id="8078.ENSFHEP00000009048"/>
<name>A0A3Q2T4H0_FUNHE</name>
<dbReference type="Gene3D" id="3.80.10.10">
    <property type="entry name" value="Ribonuclease Inhibitor"/>
    <property type="match status" value="2"/>
</dbReference>
<dbReference type="AlphaFoldDB" id="A0A3Q2T4H0"/>
<dbReference type="InterPro" id="IPR050576">
    <property type="entry name" value="Cilia_flagella_integrity"/>
</dbReference>
<sequence>MITFIFFYFHFTTMDNLVLDYYTNCAEVCDDKVKKSSITSIKMNTFAWYCTVFIYFFHFYFRIRKICCLESLSKLSILDLHDNQISKIENISHLSELQVLNLSGNRISRVENLQGLNSLTELNLQYNCISAVTELACLPGLQRLFLSCNSILSFDQLACLGESRSLSELTLDGNPVALETWYKQAVLRCVLHLRQLDMKRITDEDRRMAGVLTRKEEEKKRESHKQTIQKCLLLTVQGNNFSAFSTLLFQIGCFHVFLPRLVETGSGSAQSLSLSDSHLAELDGDTLRLFGLGALEALERGWGVQTAGAVTVIAFRFINFDAIVPTLPRIRVKFPNLSHLIFLETNISRLPQLAALAQVRRLDQLTIHPEGNPVVSLALWRSFIIYRLYHFNLQKINGQEVTMNDVIAAERVFGTLGHIAATETPRCRLLLLLEESRKRQLQFLLEGRGRRAGLSPEELRDNGKLLGEGLSRALFNYPSRDCNEATVESSERAAVIEQYLQELVKRASDTNLKGEALHKLWPSMFAEMVKDCVLDMRDRGAFRRDSLAKLTETK</sequence>
<reference evidence="3" key="2">
    <citation type="submission" date="2025-09" db="UniProtKB">
        <authorList>
            <consortium name="Ensembl"/>
        </authorList>
    </citation>
    <scope>IDENTIFICATION</scope>
</reference>
<keyword evidence="1" id="KW-0433">Leucine-rich repeat</keyword>
<dbReference type="InterPro" id="IPR001611">
    <property type="entry name" value="Leu-rich_rpt"/>
</dbReference>